<name>J9DPS5_WUCBA</name>
<comment type="caution">
    <text evidence="1">The sequence shown here is derived from an EMBL/GenBank/DDBJ whole genome shotgun (WGS) entry which is preliminary data.</text>
</comment>
<dbReference type="Proteomes" id="UP000004810">
    <property type="component" value="Unassembled WGS sequence"/>
</dbReference>
<feature type="non-terminal residue" evidence="1">
    <location>
        <position position="1"/>
    </location>
</feature>
<reference evidence="2" key="1">
    <citation type="submission" date="2012-08" db="EMBL/GenBank/DDBJ databases">
        <title>The Genome Sequence of Wuchereria bancrofti.</title>
        <authorList>
            <person name="Nutman T.B."/>
            <person name="Fink D.L."/>
            <person name="Russ C."/>
            <person name="Young S."/>
            <person name="Zeng Q."/>
            <person name="Koehrsen M."/>
            <person name="Alvarado L."/>
            <person name="Berlin A."/>
            <person name="Chapman S.B."/>
            <person name="Chen Z."/>
            <person name="Freedman E."/>
            <person name="Gellesch M."/>
            <person name="Goldberg J."/>
            <person name="Griggs A."/>
            <person name="Gujja S."/>
            <person name="Heilman E.R."/>
            <person name="Heiman D."/>
            <person name="Hepburn T."/>
            <person name="Howarth C."/>
            <person name="Jen D."/>
            <person name="Larson L."/>
            <person name="Lewis B."/>
            <person name="Mehta T."/>
            <person name="Park D."/>
            <person name="Pearson M."/>
            <person name="Roberts A."/>
            <person name="Saif S."/>
            <person name="Shea T."/>
            <person name="Shenoy N."/>
            <person name="Sisk P."/>
            <person name="Stolte C."/>
            <person name="Sykes S."/>
            <person name="Walk T."/>
            <person name="White J."/>
            <person name="Yandava C."/>
            <person name="Haas B."/>
            <person name="Henn M.R."/>
            <person name="Nusbaum C."/>
            <person name="Birren B."/>
        </authorList>
    </citation>
    <scope>NUCLEOTIDE SEQUENCE [LARGE SCALE GENOMIC DNA]</scope>
    <source>
        <strain evidence="2">NA</strain>
    </source>
</reference>
<evidence type="ECO:0000313" key="2">
    <source>
        <dbReference type="Proteomes" id="UP000004810"/>
    </source>
</evidence>
<sequence>ETQNLQNIMEGTQVRPSHIRAALFAGLFSYDGWDVLNFGTEEIEKPKRYIFL</sequence>
<dbReference type="PANTHER" id="PTHR11785">
    <property type="entry name" value="AMINO ACID TRANSPORTER"/>
    <property type="match status" value="1"/>
</dbReference>
<evidence type="ECO:0000313" key="1">
    <source>
        <dbReference type="EMBL" id="EJW71633.1"/>
    </source>
</evidence>
<dbReference type="EMBL" id="ADBV01018073">
    <property type="protein sequence ID" value="EJW71633.1"/>
    <property type="molecule type" value="Genomic_DNA"/>
</dbReference>
<feature type="non-terminal residue" evidence="1">
    <location>
        <position position="52"/>
    </location>
</feature>
<dbReference type="AlphaFoldDB" id="J9DPS5"/>
<protein>
    <submittedName>
        <fullName evidence="1">Uncharacterized protein</fullName>
    </submittedName>
</protein>
<gene>
    <name evidence="1" type="ORF">WUBG_17461</name>
</gene>
<dbReference type="GO" id="GO:0015179">
    <property type="term" value="F:L-amino acid transmembrane transporter activity"/>
    <property type="evidence" value="ECO:0007669"/>
    <property type="project" value="TreeGrafter"/>
</dbReference>
<dbReference type="PANTHER" id="PTHR11785:SF528">
    <property type="entry name" value="AMINO ACID TRANSPORTER PROTEIN JHI-21"/>
    <property type="match status" value="1"/>
</dbReference>
<accession>J9DPS5</accession>
<dbReference type="InterPro" id="IPR050598">
    <property type="entry name" value="AminoAcid_Transporter"/>
</dbReference>
<proteinExistence type="predicted"/>
<organism evidence="1 2">
    <name type="scientific">Wuchereria bancrofti</name>
    <dbReference type="NCBI Taxonomy" id="6293"/>
    <lineage>
        <taxon>Eukaryota</taxon>
        <taxon>Metazoa</taxon>
        <taxon>Ecdysozoa</taxon>
        <taxon>Nematoda</taxon>
        <taxon>Chromadorea</taxon>
        <taxon>Rhabditida</taxon>
        <taxon>Spirurina</taxon>
        <taxon>Spiruromorpha</taxon>
        <taxon>Filarioidea</taxon>
        <taxon>Onchocercidae</taxon>
        <taxon>Wuchereria</taxon>
    </lineage>
</organism>